<dbReference type="GO" id="GO:0004497">
    <property type="term" value="F:monooxygenase activity"/>
    <property type="evidence" value="ECO:0007669"/>
    <property type="project" value="UniProtKB-KW"/>
</dbReference>
<dbReference type="Pfam" id="PF04820">
    <property type="entry name" value="Trp_halogenase"/>
    <property type="match status" value="2"/>
</dbReference>
<dbReference type="RefSeq" id="WP_151557048.1">
    <property type="nucleotide sequence ID" value="NZ_WBMT01000001.1"/>
</dbReference>
<dbReference type="InterPro" id="IPR006905">
    <property type="entry name" value="Flavin_halogenase"/>
</dbReference>
<dbReference type="SUPFAM" id="SSF51905">
    <property type="entry name" value="FAD/NAD(P)-binding domain"/>
    <property type="match status" value="1"/>
</dbReference>
<dbReference type="PANTHER" id="PTHR43747:SF5">
    <property type="entry name" value="FAD-BINDING DOMAIN-CONTAINING PROTEIN"/>
    <property type="match status" value="1"/>
</dbReference>
<keyword evidence="2" id="KW-0503">Monooxygenase</keyword>
<dbReference type="Gene3D" id="3.50.50.60">
    <property type="entry name" value="FAD/NAD(P)-binding domain"/>
    <property type="match status" value="1"/>
</dbReference>
<evidence type="ECO:0000256" key="3">
    <source>
        <dbReference type="ARBA" id="ARBA00038396"/>
    </source>
</evidence>
<gene>
    <name evidence="4" type="ORF">F8566_01155</name>
</gene>
<organism evidence="4 5">
    <name type="scientific">Actinomadura rudentiformis</name>
    <dbReference type="NCBI Taxonomy" id="359158"/>
    <lineage>
        <taxon>Bacteria</taxon>
        <taxon>Bacillati</taxon>
        <taxon>Actinomycetota</taxon>
        <taxon>Actinomycetes</taxon>
        <taxon>Streptosporangiales</taxon>
        <taxon>Thermomonosporaceae</taxon>
        <taxon>Actinomadura</taxon>
    </lineage>
</organism>
<dbReference type="OrthoDB" id="103324at2"/>
<keyword evidence="1" id="KW-0560">Oxidoreductase</keyword>
<evidence type="ECO:0000256" key="1">
    <source>
        <dbReference type="ARBA" id="ARBA00023002"/>
    </source>
</evidence>
<dbReference type="PANTHER" id="PTHR43747">
    <property type="entry name" value="FAD-BINDING PROTEIN"/>
    <property type="match status" value="1"/>
</dbReference>
<dbReference type="Gene3D" id="3.30.9.100">
    <property type="match status" value="1"/>
</dbReference>
<comment type="caution">
    <text evidence="4">The sequence shown here is derived from an EMBL/GenBank/DDBJ whole genome shotgun (WGS) entry which is preliminary data.</text>
</comment>
<dbReference type="EMBL" id="WBMT01000001">
    <property type="protein sequence ID" value="KAB2352336.1"/>
    <property type="molecule type" value="Genomic_DNA"/>
</dbReference>
<comment type="similarity">
    <text evidence="3">Belongs to the flavin-dependent halogenase family. Bacterial tryptophan halogenase subfamily.</text>
</comment>
<sequence>MNDTIQILVIGGGPAGSTAAALLAKAGLQVLLLERDNFPRYHIGESLLASCLPTLRLSGAFDKVRDHGFQIKRGGVFHWQKDKWHLDWSKLVDADAWSWQVDRASYDEILLRNAAEQGAEVIEGATVKSVDFDGDRPVAAHWVSQKDGSVHRTEFDFLVDASGRAGVLSRQHFDMRSPHDVFQNVATWGYWEGARPLPGGPEGAINVVSAPEGWFWHIPLTGGRFSVGYVTYKRCFAQERPSFTSLEAYYRDALERSEDMCWVLNGAALESEVRAEQDYSYVSERFCGPGHIMIGDAVCFLDPLLSTGVHLAQYGALVGSAAVATALRGEMAEPQALTFFDYVYRRAYSRFLVLVSRMYQQYIGMDEYFSHAHDLVHEDSRAGDAAIQSFTRITTGLTDVREAQETGRRALTDTLVKEAEEVQDPTAKSSVNYMGGLDMSPVWNIWRDPLGPDTAMGDVHIVTRPRLGLARRA</sequence>
<proteinExistence type="inferred from homology"/>
<evidence type="ECO:0000313" key="5">
    <source>
        <dbReference type="Proteomes" id="UP000468735"/>
    </source>
</evidence>
<dbReference type="InterPro" id="IPR050816">
    <property type="entry name" value="Flavin-dep_Halogenase_NPB"/>
</dbReference>
<name>A0A6H9Z7K3_9ACTN</name>
<evidence type="ECO:0000313" key="4">
    <source>
        <dbReference type="EMBL" id="KAB2352336.1"/>
    </source>
</evidence>
<dbReference type="AlphaFoldDB" id="A0A6H9Z7K3"/>
<accession>A0A6H9Z7K3</accession>
<dbReference type="InterPro" id="IPR036188">
    <property type="entry name" value="FAD/NAD-bd_sf"/>
</dbReference>
<dbReference type="Proteomes" id="UP000468735">
    <property type="component" value="Unassembled WGS sequence"/>
</dbReference>
<reference evidence="4 5" key="1">
    <citation type="submission" date="2019-09" db="EMBL/GenBank/DDBJ databases">
        <title>Actinomadura physcomitrii sp. nov., a novel actinomycete isolated from moss [Physcomitrium sphaericum (Ludw) Fuernr].</title>
        <authorList>
            <person name="Zhuang X."/>
            <person name="Liu C."/>
        </authorList>
    </citation>
    <scope>NUCLEOTIDE SEQUENCE [LARGE SCALE GENOMIC DNA]</scope>
    <source>
        <strain evidence="4 5">HMC1</strain>
    </source>
</reference>
<protein>
    <submittedName>
        <fullName evidence="4">NAD(P)/FAD-dependent oxidoreductase</fullName>
    </submittedName>
</protein>
<evidence type="ECO:0000256" key="2">
    <source>
        <dbReference type="ARBA" id="ARBA00023033"/>
    </source>
</evidence>
<keyword evidence="5" id="KW-1185">Reference proteome</keyword>